<evidence type="ECO:0000313" key="2">
    <source>
        <dbReference type="EMBL" id="SVD34023.1"/>
    </source>
</evidence>
<organism evidence="2">
    <name type="scientific">marine metagenome</name>
    <dbReference type="NCBI Taxonomy" id="408172"/>
    <lineage>
        <taxon>unclassified sequences</taxon>
        <taxon>metagenomes</taxon>
        <taxon>ecological metagenomes</taxon>
    </lineage>
</organism>
<feature type="non-terminal residue" evidence="2">
    <location>
        <position position="48"/>
    </location>
</feature>
<feature type="transmembrane region" description="Helical" evidence="1">
    <location>
        <begin position="21"/>
        <end position="43"/>
    </location>
</feature>
<dbReference type="EMBL" id="UINC01144481">
    <property type="protein sequence ID" value="SVD34023.1"/>
    <property type="molecule type" value="Genomic_DNA"/>
</dbReference>
<reference evidence="2" key="1">
    <citation type="submission" date="2018-05" db="EMBL/GenBank/DDBJ databases">
        <authorList>
            <person name="Lanie J.A."/>
            <person name="Ng W.-L."/>
            <person name="Kazmierczak K.M."/>
            <person name="Andrzejewski T.M."/>
            <person name="Davidsen T.M."/>
            <person name="Wayne K.J."/>
            <person name="Tettelin H."/>
            <person name="Glass J.I."/>
            <person name="Rusch D."/>
            <person name="Podicherti R."/>
            <person name="Tsui H.-C.T."/>
            <person name="Winkler M.E."/>
        </authorList>
    </citation>
    <scope>NUCLEOTIDE SEQUENCE</scope>
</reference>
<gene>
    <name evidence="2" type="ORF">METZ01_LOCUS386877</name>
</gene>
<name>A0A382UIC0_9ZZZZ</name>
<keyword evidence="1" id="KW-0812">Transmembrane</keyword>
<accession>A0A382UIC0</accession>
<proteinExistence type="predicted"/>
<sequence length="48" mass="5297">MTGVMRNRSARRVSGVDRFLTVIRVVMASLIIIGILAFVAQQIDPNNP</sequence>
<evidence type="ECO:0000256" key="1">
    <source>
        <dbReference type="SAM" id="Phobius"/>
    </source>
</evidence>
<keyword evidence="1" id="KW-1133">Transmembrane helix</keyword>
<dbReference type="AlphaFoldDB" id="A0A382UIC0"/>
<protein>
    <submittedName>
        <fullName evidence="2">Uncharacterized protein</fullName>
    </submittedName>
</protein>
<keyword evidence="1" id="KW-0472">Membrane</keyword>